<evidence type="ECO:0000313" key="2">
    <source>
        <dbReference type="EMBL" id="KFB10314.1"/>
    </source>
</evidence>
<dbReference type="STRING" id="472175.EL18_01345"/>
<dbReference type="PATRIC" id="fig|472175.3.peg.1359"/>
<comment type="caution">
    <text evidence="2">The sequence shown here is derived from an EMBL/GenBank/DDBJ whole genome shotgun (WGS) entry which is preliminary data.</text>
</comment>
<dbReference type="EMBL" id="JMQM01000001">
    <property type="protein sequence ID" value="KFB10314.1"/>
    <property type="molecule type" value="Genomic_DNA"/>
</dbReference>
<keyword evidence="3" id="KW-1185">Reference proteome</keyword>
<feature type="transmembrane region" description="Helical" evidence="1">
    <location>
        <begin position="36"/>
        <end position="55"/>
    </location>
</feature>
<dbReference type="OrthoDB" id="2242787at2"/>
<keyword evidence="1" id="KW-0812">Transmembrane</keyword>
<sequence>MTWWREILSAVAMVLTFAAFLPYIRSIHAGRTRPHVFSWALWGSTTFVVFLAQVVDGGGAGAWPIGLAGIVTLYVAVLAYTRRGNISITRTDWFFLLTGLSALPAWALTSDPLWAVVILTSIDLVGFLPTLRKTFLQPFDEDLGFYAFTVARNIMAMAALENFSVTTLLFPAATGFACILFIATTLAQRRSHRRNGLLP</sequence>
<dbReference type="Proteomes" id="UP000053675">
    <property type="component" value="Unassembled WGS sequence"/>
</dbReference>
<organism evidence="2 3">
    <name type="scientific">Nitratireductor basaltis</name>
    <dbReference type="NCBI Taxonomy" id="472175"/>
    <lineage>
        <taxon>Bacteria</taxon>
        <taxon>Pseudomonadati</taxon>
        <taxon>Pseudomonadota</taxon>
        <taxon>Alphaproteobacteria</taxon>
        <taxon>Hyphomicrobiales</taxon>
        <taxon>Phyllobacteriaceae</taxon>
        <taxon>Nitratireductor</taxon>
    </lineage>
</organism>
<keyword evidence="1" id="KW-0472">Membrane</keyword>
<gene>
    <name evidence="2" type="ORF">EL18_01345</name>
</gene>
<keyword evidence="1" id="KW-1133">Transmembrane helix</keyword>
<name>A0A084UBH8_9HYPH</name>
<evidence type="ECO:0000256" key="1">
    <source>
        <dbReference type="SAM" id="Phobius"/>
    </source>
</evidence>
<feature type="transmembrane region" description="Helical" evidence="1">
    <location>
        <begin position="61"/>
        <end position="80"/>
    </location>
</feature>
<protein>
    <submittedName>
        <fullName evidence="2">Uncharacterized protein</fullName>
    </submittedName>
</protein>
<dbReference type="eggNOG" id="ENOG5030BPJ">
    <property type="taxonomic scope" value="Bacteria"/>
</dbReference>
<evidence type="ECO:0000313" key="3">
    <source>
        <dbReference type="Proteomes" id="UP000053675"/>
    </source>
</evidence>
<reference evidence="2 3" key="1">
    <citation type="submission" date="2014-05" db="EMBL/GenBank/DDBJ databases">
        <title>Draft Genome Sequence of Nitratireductor basaltis Strain UMTGB225, A Marine Bacterium Isolated from Green Barrel Tunicate.</title>
        <authorList>
            <person name="Gan H.Y."/>
        </authorList>
    </citation>
    <scope>NUCLEOTIDE SEQUENCE [LARGE SCALE GENOMIC DNA]</scope>
    <source>
        <strain evidence="2 3">UMTGB225</strain>
    </source>
</reference>
<feature type="transmembrane region" description="Helical" evidence="1">
    <location>
        <begin position="166"/>
        <end position="187"/>
    </location>
</feature>
<accession>A0A084UBH8</accession>
<proteinExistence type="predicted"/>
<feature type="transmembrane region" description="Helical" evidence="1">
    <location>
        <begin position="92"/>
        <end position="108"/>
    </location>
</feature>
<feature type="transmembrane region" description="Helical" evidence="1">
    <location>
        <begin position="6"/>
        <end position="24"/>
    </location>
</feature>
<dbReference type="RefSeq" id="WP_036480991.1">
    <property type="nucleotide sequence ID" value="NZ_JMQM01000001.1"/>
</dbReference>
<dbReference type="AlphaFoldDB" id="A0A084UBH8"/>